<evidence type="ECO:0000313" key="2">
    <source>
        <dbReference type="EMBL" id="ANB78091.1"/>
    </source>
</evidence>
<dbReference type="OrthoDB" id="9803379at2"/>
<evidence type="ECO:0000313" key="3">
    <source>
        <dbReference type="Proteomes" id="UP000076852"/>
    </source>
</evidence>
<proteinExistence type="predicted"/>
<dbReference type="Gene3D" id="1.10.260.40">
    <property type="entry name" value="lambda repressor-like DNA-binding domains"/>
    <property type="match status" value="1"/>
</dbReference>
<reference evidence="2 3" key="1">
    <citation type="journal article" date="2016" name="Gene">
        <title>PacBio SMRT assembly of a complex multi-replicon genome reveals chlorocatechol degradative operon in a region of genome plasticity.</title>
        <authorList>
            <person name="Ricker N."/>
            <person name="Shen S.Y."/>
            <person name="Goordial J."/>
            <person name="Jin S."/>
            <person name="Fulthorpe R.R."/>
        </authorList>
    </citation>
    <scope>NUCLEOTIDE SEQUENCE [LARGE SCALE GENOMIC DNA]</scope>
    <source>
        <strain evidence="2 3">OLGA172</strain>
        <plasmid evidence="3">polga2</plasmid>
    </source>
</reference>
<dbReference type="PROSITE" id="PS50943">
    <property type="entry name" value="HTH_CROC1"/>
    <property type="match status" value="1"/>
</dbReference>
<keyword evidence="3" id="KW-1185">Reference proteome</keyword>
<feature type="domain" description="HTH cro/C1-type" evidence="1">
    <location>
        <begin position="19"/>
        <end position="73"/>
    </location>
</feature>
<geneLocation type="plasmid" evidence="3">
    <name>polga2</name>
</geneLocation>
<keyword evidence="2" id="KW-0614">Plasmid</keyword>
<dbReference type="RefSeq" id="WP_063501248.1">
    <property type="nucleotide sequence ID" value="NZ_CP014581.1"/>
</dbReference>
<sequence length="83" mass="9787">MPPTININDERYKRLRFHMRRLRLAADLTQVQLARRLHVDQPNVSKIERGERYVDVLFYLDWCRACGIDPGTAFSKLASLDKQ</sequence>
<dbReference type="InterPro" id="IPR001387">
    <property type="entry name" value="Cro/C1-type_HTH"/>
</dbReference>
<name>A0A161I0R9_9BURK</name>
<dbReference type="AlphaFoldDB" id="A0A161I0R9"/>
<accession>A0A161I0R9</accession>
<dbReference type="SUPFAM" id="SSF47413">
    <property type="entry name" value="lambda repressor-like DNA-binding domains"/>
    <property type="match status" value="1"/>
</dbReference>
<gene>
    <name evidence="2" type="ORF">AYM40_37690</name>
</gene>
<protein>
    <submittedName>
        <fullName evidence="2">DNA-binding protein</fullName>
    </submittedName>
</protein>
<organism evidence="2 3">
    <name type="scientific">Paraburkholderia phytofirmans OLGA172</name>
    <dbReference type="NCBI Taxonomy" id="1417228"/>
    <lineage>
        <taxon>Bacteria</taxon>
        <taxon>Pseudomonadati</taxon>
        <taxon>Pseudomonadota</taxon>
        <taxon>Betaproteobacteria</taxon>
        <taxon>Burkholderiales</taxon>
        <taxon>Burkholderiaceae</taxon>
        <taxon>Paraburkholderia</taxon>
    </lineage>
</organism>
<dbReference type="EMBL" id="CP014581">
    <property type="protein sequence ID" value="ANB78091.1"/>
    <property type="molecule type" value="Genomic_DNA"/>
</dbReference>
<dbReference type="KEGG" id="buz:AYM40_37690"/>
<dbReference type="Proteomes" id="UP000076852">
    <property type="component" value="Plasmid pOLGA2"/>
</dbReference>
<dbReference type="CDD" id="cd00093">
    <property type="entry name" value="HTH_XRE"/>
    <property type="match status" value="1"/>
</dbReference>
<keyword evidence="2" id="KW-0238">DNA-binding</keyword>
<evidence type="ECO:0000259" key="1">
    <source>
        <dbReference type="PROSITE" id="PS50943"/>
    </source>
</evidence>
<dbReference type="Pfam" id="PF13560">
    <property type="entry name" value="HTH_31"/>
    <property type="match status" value="1"/>
</dbReference>
<dbReference type="SMART" id="SM00530">
    <property type="entry name" value="HTH_XRE"/>
    <property type="match status" value="1"/>
</dbReference>
<dbReference type="GO" id="GO:0003677">
    <property type="term" value="F:DNA binding"/>
    <property type="evidence" value="ECO:0007669"/>
    <property type="project" value="UniProtKB-KW"/>
</dbReference>
<dbReference type="InterPro" id="IPR010982">
    <property type="entry name" value="Lambda_DNA-bd_dom_sf"/>
</dbReference>